<dbReference type="AlphaFoldDB" id="A0A0G0LQK7"/>
<keyword evidence="3" id="KW-0648">Protein biosynthesis</keyword>
<evidence type="ECO:0000313" key="4">
    <source>
        <dbReference type="Proteomes" id="UP000034207"/>
    </source>
</evidence>
<keyword evidence="3" id="KW-0396">Initiation factor</keyword>
<accession>A0A0G0LQK7</accession>
<dbReference type="Pfam" id="PF00707">
    <property type="entry name" value="IF3_C"/>
    <property type="match status" value="1"/>
</dbReference>
<evidence type="ECO:0000313" key="3">
    <source>
        <dbReference type="EMBL" id="KKQ94158.1"/>
    </source>
</evidence>
<protein>
    <submittedName>
        <fullName evidence="3">Translation initiation factor IF-3</fullName>
    </submittedName>
</protein>
<dbReference type="InterPro" id="IPR019815">
    <property type="entry name" value="Translation_initiation_fac_3_C"/>
</dbReference>
<name>A0A0G0LQK7_UNCC2</name>
<comment type="caution">
    <text evidence="3">The sequence shown here is derived from an EMBL/GenBank/DDBJ whole genome shotgun (WGS) entry which is preliminary data.</text>
</comment>
<evidence type="ECO:0000256" key="1">
    <source>
        <dbReference type="SAM" id="MobiDB-lite"/>
    </source>
</evidence>
<dbReference type="GO" id="GO:0003743">
    <property type="term" value="F:translation initiation factor activity"/>
    <property type="evidence" value="ECO:0007669"/>
    <property type="project" value="UniProtKB-KW"/>
</dbReference>
<dbReference type="InterPro" id="IPR036788">
    <property type="entry name" value="T_IF-3_C_sf"/>
</dbReference>
<dbReference type="Gene3D" id="3.30.110.10">
    <property type="entry name" value="Translation initiation factor 3 (IF-3), C-terminal domain"/>
    <property type="match status" value="1"/>
</dbReference>
<dbReference type="SUPFAM" id="SSF55200">
    <property type="entry name" value="Translation initiation factor IF3, C-terminal domain"/>
    <property type="match status" value="1"/>
</dbReference>
<dbReference type="EMBL" id="LBVV01000012">
    <property type="protein sequence ID" value="KKQ94158.1"/>
    <property type="molecule type" value="Genomic_DNA"/>
</dbReference>
<feature type="domain" description="Translation initiation factor 3 C-terminal" evidence="2">
    <location>
        <begin position="1"/>
        <end position="49"/>
    </location>
</feature>
<sequence length="50" mass="5736">MMFRGREIVHKELGNVVMEKFFDKVKDQGDKEGPISSAGREMNLILTPKK</sequence>
<dbReference type="STRING" id="1618345.UT18_C0012G0010"/>
<gene>
    <name evidence="3" type="ORF">UT18_C0012G0010</name>
</gene>
<reference evidence="3 4" key="1">
    <citation type="journal article" date="2015" name="Nature">
        <title>rRNA introns, odd ribosomes, and small enigmatic genomes across a large radiation of phyla.</title>
        <authorList>
            <person name="Brown C.T."/>
            <person name="Hug L.A."/>
            <person name="Thomas B.C."/>
            <person name="Sharon I."/>
            <person name="Castelle C.J."/>
            <person name="Singh A."/>
            <person name="Wilkins M.J."/>
            <person name="Williams K.H."/>
            <person name="Banfield J.F."/>
        </authorList>
    </citation>
    <scope>NUCLEOTIDE SEQUENCE [LARGE SCALE GENOMIC DNA]</scope>
</reference>
<evidence type="ECO:0000259" key="2">
    <source>
        <dbReference type="Pfam" id="PF00707"/>
    </source>
</evidence>
<feature type="region of interest" description="Disordered" evidence="1">
    <location>
        <begin position="28"/>
        <end position="50"/>
    </location>
</feature>
<organism evidence="3 4">
    <name type="scientific">candidate division CPR2 bacterium GW2011_GWC2_39_10</name>
    <dbReference type="NCBI Taxonomy" id="1618345"/>
    <lineage>
        <taxon>Bacteria</taxon>
        <taxon>Bacteria division CPR2</taxon>
    </lineage>
</organism>
<proteinExistence type="predicted"/>
<dbReference type="Proteomes" id="UP000034207">
    <property type="component" value="Unassembled WGS sequence"/>
</dbReference>